<keyword evidence="2" id="KW-1185">Reference proteome</keyword>
<protein>
    <recommendedName>
        <fullName evidence="3">Phage protein</fullName>
    </recommendedName>
</protein>
<dbReference type="STRING" id="119224.AKK44_01270"/>
<evidence type="ECO:0000313" key="1">
    <source>
        <dbReference type="EMBL" id="KPJ23042.1"/>
    </source>
</evidence>
<proteinExistence type="predicted"/>
<gene>
    <name evidence="1" type="ORF">AKK44_01270</name>
</gene>
<dbReference type="PATRIC" id="fig|119224.3.peg.1380"/>
<sequence length="185" mass="21429">MRTFSDNAKTFTFNYTFKDFDTAQVACHAILGYMTGTYEQPVIDATYHNDNQGGHANQLTLEYAEDRKLNKVFKRICDSFKDYYNQPEDMTDEELDDLVQENELSKKVEKPDHQRVVSLFEITQEEANEQDTLMAFISDHDQLAEHLSMNYKEMSQDDLGAVLESISQAFNHLYNMAIEGQLLVK</sequence>
<comment type="caution">
    <text evidence="1">The sequence shown here is derived from an EMBL/GenBank/DDBJ whole genome shotgun (WGS) entry which is preliminary data.</text>
</comment>
<dbReference type="EMBL" id="LHQM01000005">
    <property type="protein sequence ID" value="KPJ23042.1"/>
    <property type="molecule type" value="Genomic_DNA"/>
</dbReference>
<dbReference type="Proteomes" id="UP000049578">
    <property type="component" value="Unassembled WGS sequence"/>
</dbReference>
<dbReference type="RefSeq" id="WP_054278168.1">
    <property type="nucleotide sequence ID" value="NZ_LHQM01000005.1"/>
</dbReference>
<evidence type="ECO:0008006" key="3">
    <source>
        <dbReference type="Google" id="ProtNLM"/>
    </source>
</evidence>
<accession>A0A0P6S4J1</accession>
<dbReference type="AlphaFoldDB" id="A0A0P6S4J1"/>
<reference evidence="1 2" key="1">
    <citation type="submission" date="2015-08" db="EMBL/GenBank/DDBJ databases">
        <title>Genome sequence of Streptococcus phocae subsp. phocae ATCC 51973T isolated from liver specimen obtained from seal.</title>
        <authorList>
            <person name="Avendano-Herrera R."/>
        </authorList>
    </citation>
    <scope>NUCLEOTIDE SEQUENCE [LARGE SCALE GENOMIC DNA]</scope>
    <source>
        <strain evidence="1 2">ATCC 51973</strain>
    </source>
</reference>
<evidence type="ECO:0000313" key="2">
    <source>
        <dbReference type="Proteomes" id="UP000049578"/>
    </source>
</evidence>
<name>A0A0P6S4J1_9STRE</name>
<organism evidence="1 2">
    <name type="scientific">Streptococcus phocae</name>
    <dbReference type="NCBI Taxonomy" id="119224"/>
    <lineage>
        <taxon>Bacteria</taxon>
        <taxon>Bacillati</taxon>
        <taxon>Bacillota</taxon>
        <taxon>Bacilli</taxon>
        <taxon>Lactobacillales</taxon>
        <taxon>Streptococcaceae</taxon>
        <taxon>Streptococcus</taxon>
    </lineage>
</organism>